<evidence type="ECO:0000256" key="9">
    <source>
        <dbReference type="ARBA" id="ARBA00023139"/>
    </source>
</evidence>
<accession>A0A380MM93</accession>
<proteinExistence type="inferred from homology"/>
<dbReference type="GO" id="GO:0015031">
    <property type="term" value="P:protein transport"/>
    <property type="evidence" value="ECO:0007669"/>
    <property type="project" value="UniProtKB-KW"/>
</dbReference>
<dbReference type="RefSeq" id="WP_115218009.1">
    <property type="nucleotide sequence ID" value="NZ_UHIA01000003.1"/>
</dbReference>
<evidence type="ECO:0000256" key="5">
    <source>
        <dbReference type="ARBA" id="ARBA00022448"/>
    </source>
</evidence>
<keyword evidence="10" id="KW-0143">Chaperone</keyword>
<dbReference type="InterPro" id="IPR029046">
    <property type="entry name" value="LolA/LolB/LppX"/>
</dbReference>
<keyword evidence="14" id="KW-1185">Reference proteome</keyword>
<evidence type="ECO:0000313" key="13">
    <source>
        <dbReference type="EMBL" id="SUO92806.1"/>
    </source>
</evidence>
<sequence length="179" mass="20795">MNIKHYCLMSCLAFAVLQGCSSGFEEKTFTQSAFKIGNFAADGKVALRFPRCDEYRGCKEEAFSANLHWLHKAPIDELSLYDPTGQEALKITYQKQSIRLHDRSGEREISHAQLAQELGLPIPVEKLREWLFAPQDKAKFTADGWQIEVDQWQGQYYRRLTMRQKDYYLRILVNHVAVF</sequence>
<dbReference type="Proteomes" id="UP000254575">
    <property type="component" value="Unassembled WGS sequence"/>
</dbReference>
<evidence type="ECO:0000256" key="4">
    <source>
        <dbReference type="ARBA" id="ARBA00016202"/>
    </source>
</evidence>
<dbReference type="SUPFAM" id="SSF89392">
    <property type="entry name" value="Prokaryotic lipoproteins and lipoprotein localization factors"/>
    <property type="match status" value="1"/>
</dbReference>
<dbReference type="AlphaFoldDB" id="A0A380MM93"/>
<evidence type="ECO:0000256" key="12">
    <source>
        <dbReference type="ARBA" id="ARBA00023288"/>
    </source>
</evidence>
<evidence type="ECO:0000256" key="3">
    <source>
        <dbReference type="ARBA" id="ARBA00011245"/>
    </source>
</evidence>
<comment type="subcellular location">
    <subcellularLocation>
        <location evidence="1">Cell outer membrane</location>
        <topology evidence="1">Lipid-anchor</topology>
    </subcellularLocation>
</comment>
<dbReference type="EMBL" id="UHIA01000003">
    <property type="protein sequence ID" value="SUO92806.1"/>
    <property type="molecule type" value="Genomic_DNA"/>
</dbReference>
<keyword evidence="7" id="KW-0653">Protein transport</keyword>
<evidence type="ECO:0000313" key="14">
    <source>
        <dbReference type="Proteomes" id="UP000254575"/>
    </source>
</evidence>
<keyword evidence="5" id="KW-0813">Transport</keyword>
<keyword evidence="11" id="KW-0998">Cell outer membrane</keyword>
<dbReference type="PROSITE" id="PS51257">
    <property type="entry name" value="PROKAR_LIPOPROTEIN"/>
    <property type="match status" value="1"/>
</dbReference>
<evidence type="ECO:0000256" key="7">
    <source>
        <dbReference type="ARBA" id="ARBA00022927"/>
    </source>
</evidence>
<evidence type="ECO:0000256" key="2">
    <source>
        <dbReference type="ARBA" id="ARBA00009696"/>
    </source>
</evidence>
<protein>
    <recommendedName>
        <fullName evidence="4">Outer-membrane lipoprotein LolB</fullName>
    </recommendedName>
</protein>
<gene>
    <name evidence="13" type="ORF">NCTC10717_00749</name>
</gene>
<dbReference type="Gene3D" id="2.50.20.10">
    <property type="entry name" value="Lipoprotein localisation LolA/LolB/LppX"/>
    <property type="match status" value="1"/>
</dbReference>
<dbReference type="InterPro" id="IPR004565">
    <property type="entry name" value="OM_lipoprot_LolB"/>
</dbReference>
<name>A0A380MM93_9GAMM</name>
<keyword evidence="12 13" id="KW-0449">Lipoprotein</keyword>
<dbReference type="Pfam" id="PF03550">
    <property type="entry name" value="LolB"/>
    <property type="match status" value="1"/>
</dbReference>
<dbReference type="GO" id="GO:0009279">
    <property type="term" value="C:cell outer membrane"/>
    <property type="evidence" value="ECO:0007669"/>
    <property type="project" value="UniProtKB-SubCell"/>
</dbReference>
<comment type="subunit">
    <text evidence="3">Monomer.</text>
</comment>
<organism evidence="13 14">
    <name type="scientific">Suttonella indologenes</name>
    <dbReference type="NCBI Taxonomy" id="13276"/>
    <lineage>
        <taxon>Bacteria</taxon>
        <taxon>Pseudomonadati</taxon>
        <taxon>Pseudomonadota</taxon>
        <taxon>Gammaproteobacteria</taxon>
        <taxon>Cardiobacteriales</taxon>
        <taxon>Cardiobacteriaceae</taxon>
        <taxon>Suttonella</taxon>
    </lineage>
</organism>
<evidence type="ECO:0000256" key="8">
    <source>
        <dbReference type="ARBA" id="ARBA00023136"/>
    </source>
</evidence>
<keyword evidence="6" id="KW-0732">Signal</keyword>
<evidence type="ECO:0000256" key="1">
    <source>
        <dbReference type="ARBA" id="ARBA00004459"/>
    </source>
</evidence>
<evidence type="ECO:0000256" key="11">
    <source>
        <dbReference type="ARBA" id="ARBA00023237"/>
    </source>
</evidence>
<dbReference type="OrthoDB" id="9797618at2"/>
<keyword evidence="8" id="KW-0472">Membrane</keyword>
<evidence type="ECO:0000256" key="6">
    <source>
        <dbReference type="ARBA" id="ARBA00022729"/>
    </source>
</evidence>
<evidence type="ECO:0000256" key="10">
    <source>
        <dbReference type="ARBA" id="ARBA00023186"/>
    </source>
</evidence>
<comment type="similarity">
    <text evidence="2">Belongs to the LolB family.</text>
</comment>
<keyword evidence="9" id="KW-0564">Palmitate</keyword>
<reference evidence="13 14" key="1">
    <citation type="submission" date="2018-06" db="EMBL/GenBank/DDBJ databases">
        <authorList>
            <consortium name="Pathogen Informatics"/>
            <person name="Doyle S."/>
        </authorList>
    </citation>
    <scope>NUCLEOTIDE SEQUENCE [LARGE SCALE GENOMIC DNA]</scope>
    <source>
        <strain evidence="13 14">NCTC10717</strain>
    </source>
</reference>
<dbReference type="CDD" id="cd16326">
    <property type="entry name" value="LolB"/>
    <property type="match status" value="1"/>
</dbReference>